<reference evidence="5 6" key="1">
    <citation type="submission" date="2006-02" db="EMBL/GenBank/DDBJ databases">
        <authorList>
            <person name="Moran M.A."/>
            <person name="Kjelleberg S."/>
            <person name="Egan S."/>
            <person name="Saunders N."/>
            <person name="Thomas T."/>
            <person name="Ferriera S."/>
            <person name="Johnson J."/>
            <person name="Kravitz S."/>
            <person name="Halpern A."/>
            <person name="Remington K."/>
            <person name="Beeson K."/>
            <person name="Tran B."/>
            <person name="Rogers Y.-H."/>
            <person name="Friedman R."/>
            <person name="Venter J.C."/>
        </authorList>
    </citation>
    <scope>NUCLEOTIDE SEQUENCE [LARGE SCALE GENOMIC DNA]</scope>
    <source>
        <strain evidence="5 6">D2</strain>
    </source>
</reference>
<dbReference type="AlphaFoldDB" id="A4CFE8"/>
<dbReference type="Proteomes" id="UP000006201">
    <property type="component" value="Unassembled WGS sequence"/>
</dbReference>
<keyword evidence="5" id="KW-0675">Receptor</keyword>
<evidence type="ECO:0000313" key="5">
    <source>
        <dbReference type="EMBL" id="EAR26586.1"/>
    </source>
</evidence>
<evidence type="ECO:0000256" key="1">
    <source>
        <dbReference type="ARBA" id="ARBA00010062"/>
    </source>
</evidence>
<accession>A4CFE8</accession>
<evidence type="ECO:0000256" key="2">
    <source>
        <dbReference type="ARBA" id="ARBA00022729"/>
    </source>
</evidence>
<proteinExistence type="inferred from homology"/>
<organism evidence="5 6">
    <name type="scientific">Pseudoalteromonas tunicata D2</name>
    <dbReference type="NCBI Taxonomy" id="87626"/>
    <lineage>
        <taxon>Bacteria</taxon>
        <taxon>Pseudomonadati</taxon>
        <taxon>Pseudomonadota</taxon>
        <taxon>Gammaproteobacteria</taxon>
        <taxon>Alteromonadales</taxon>
        <taxon>Pseudoalteromonadaceae</taxon>
        <taxon>Pseudoalteromonas</taxon>
    </lineage>
</organism>
<dbReference type="PANTHER" id="PTHR47235">
    <property type="entry name" value="BLR6548 PROTEIN"/>
    <property type="match status" value="1"/>
</dbReference>
<dbReference type="RefSeq" id="WP_009839289.1">
    <property type="nucleotide sequence ID" value="NZ_AAOH01000012.1"/>
</dbReference>
<name>A4CFE8_9GAMM</name>
<dbReference type="InterPro" id="IPR028081">
    <property type="entry name" value="Leu-bd"/>
</dbReference>
<dbReference type="eggNOG" id="COG0683">
    <property type="taxonomic scope" value="Bacteria"/>
</dbReference>
<evidence type="ECO:0000256" key="3">
    <source>
        <dbReference type="SAM" id="SignalP"/>
    </source>
</evidence>
<dbReference type="CDD" id="cd19978">
    <property type="entry name" value="PBP1_ABC_ligand_binding-like"/>
    <property type="match status" value="1"/>
</dbReference>
<dbReference type="EMBL" id="AAOH01000012">
    <property type="protein sequence ID" value="EAR26586.1"/>
    <property type="molecule type" value="Genomic_DNA"/>
</dbReference>
<feature type="chain" id="PRO_5002667332" evidence="3">
    <location>
        <begin position="24"/>
        <end position="370"/>
    </location>
</feature>
<dbReference type="PANTHER" id="PTHR47235:SF1">
    <property type="entry name" value="BLR6548 PROTEIN"/>
    <property type="match status" value="1"/>
</dbReference>
<evidence type="ECO:0000313" key="6">
    <source>
        <dbReference type="Proteomes" id="UP000006201"/>
    </source>
</evidence>
<feature type="domain" description="Leucine-binding protein" evidence="4">
    <location>
        <begin position="31"/>
        <end position="349"/>
    </location>
</feature>
<feature type="signal peptide" evidence="3">
    <location>
        <begin position="1"/>
        <end position="23"/>
    </location>
</feature>
<gene>
    <name evidence="5" type="ORF">PTD2_09574</name>
</gene>
<dbReference type="STRING" id="87626.PTD2_09574"/>
<comment type="similarity">
    <text evidence="1">Belongs to the leucine-binding protein family.</text>
</comment>
<dbReference type="Gene3D" id="3.40.50.2300">
    <property type="match status" value="2"/>
</dbReference>
<sequence>MSANLKRYFYYFCLFFLSFAGQAEFGISADKITIGMSNPQSGPSANLGQQFKLGAVTHFNAVNLQGGINGKKIELLSLDDGYEPLQTVENTRSFLLTKSVFALFGYVGTPTSHSILPLLESSQIPYLMPMTGASFLRTPDKKNVYNLRASYHQEIQYQVNYLLNQLKLKNIGLLIQADEFGLSVENEINEALSMLGSQPIVITRFKRNTTDIDAALTTLIQHNVNAIVLVGTTEPLSEFINASYERDFKPVFTTVSFASSDELFKKLKYSSHVLVTEVVPNPKSCTMKICKSFRAQMKKAKAEELNHINFEGYLSAMLFVEAAKKCGEELTQQCLLTMLKTQTFTLDDLIIEFNPQTSQGLNQVFASINN</sequence>
<keyword evidence="6" id="KW-1185">Reference proteome</keyword>
<comment type="caution">
    <text evidence="5">The sequence shown here is derived from an EMBL/GenBank/DDBJ whole genome shotgun (WGS) entry which is preliminary data.</text>
</comment>
<keyword evidence="2 3" id="KW-0732">Signal</keyword>
<dbReference type="HOGENOM" id="CLU_027128_7_0_6"/>
<protein>
    <submittedName>
        <fullName evidence="5">Extracellular ligand-binding receptor</fullName>
    </submittedName>
</protein>
<dbReference type="Pfam" id="PF13458">
    <property type="entry name" value="Peripla_BP_6"/>
    <property type="match status" value="1"/>
</dbReference>
<dbReference type="SUPFAM" id="SSF53822">
    <property type="entry name" value="Periplasmic binding protein-like I"/>
    <property type="match status" value="1"/>
</dbReference>
<dbReference type="OrthoDB" id="9147078at2"/>
<dbReference type="InterPro" id="IPR028082">
    <property type="entry name" value="Peripla_BP_I"/>
</dbReference>
<evidence type="ECO:0000259" key="4">
    <source>
        <dbReference type="Pfam" id="PF13458"/>
    </source>
</evidence>